<dbReference type="AlphaFoldDB" id="A0AA96V4I4"/>
<dbReference type="InterPro" id="IPR029026">
    <property type="entry name" value="tRNA_m1G_MTases_N"/>
</dbReference>
<feature type="domain" description="tRNA/rRNA methyltransferase SpoU type" evidence="5">
    <location>
        <begin position="26"/>
        <end position="179"/>
    </location>
</feature>
<dbReference type="PIRSF" id="PIRSF004808">
    <property type="entry name" value="LasT"/>
    <property type="match status" value="1"/>
</dbReference>
<dbReference type="EC" id="2.1.1.-" evidence="6"/>
<proteinExistence type="inferred from homology"/>
<dbReference type="Proteomes" id="UP001303587">
    <property type="component" value="Chromosome"/>
</dbReference>
<dbReference type="GO" id="GO:0003723">
    <property type="term" value="F:RNA binding"/>
    <property type="evidence" value="ECO:0007669"/>
    <property type="project" value="InterPro"/>
</dbReference>
<accession>A0AA96V4I4</accession>
<dbReference type="InterPro" id="IPR004384">
    <property type="entry name" value="RNA_MeTrfase_TrmJ/LasT"/>
</dbReference>
<dbReference type="Pfam" id="PF00588">
    <property type="entry name" value="SpoU_methylase"/>
    <property type="match status" value="1"/>
</dbReference>
<dbReference type="SUPFAM" id="SSF75217">
    <property type="entry name" value="alpha/beta knot"/>
    <property type="match status" value="1"/>
</dbReference>
<dbReference type="PANTHER" id="PTHR42786:SF2">
    <property type="entry name" value="TRNA (CYTIDINE_URIDINE-2'-O-)-METHYLTRANSFERASE TRMJ"/>
    <property type="match status" value="1"/>
</dbReference>
<dbReference type="InterPro" id="IPR001537">
    <property type="entry name" value="SpoU_MeTrfase"/>
</dbReference>
<dbReference type="CDD" id="cd18093">
    <property type="entry name" value="SpoU-like_TrmJ"/>
    <property type="match status" value="1"/>
</dbReference>
<comment type="similarity">
    <text evidence="1">Belongs to the class IV-like SAM-binding methyltransferase superfamily. RNA methyltransferase TrmH family.</text>
</comment>
<evidence type="ECO:0000256" key="1">
    <source>
        <dbReference type="ARBA" id="ARBA00007228"/>
    </source>
</evidence>
<dbReference type="PANTHER" id="PTHR42786">
    <property type="entry name" value="TRNA/RRNA METHYLTRANSFERASE"/>
    <property type="match status" value="1"/>
</dbReference>
<dbReference type="RefSeq" id="WP_338102402.1">
    <property type="nucleotide sequence ID" value="NZ_CP131060.1"/>
</dbReference>
<keyword evidence="3 6" id="KW-0808">Transferase</keyword>
<keyword evidence="4" id="KW-0949">S-adenosyl-L-methionine</keyword>
<organism evidence="6 7">
    <name type="scientific">Methanolapillus millepedarum</name>
    <dbReference type="NCBI Taxonomy" id="3028296"/>
    <lineage>
        <taxon>Archaea</taxon>
        <taxon>Methanobacteriati</taxon>
        <taxon>Methanobacteriota</taxon>
        <taxon>Stenosarchaea group</taxon>
        <taxon>Methanomicrobia</taxon>
        <taxon>Methanosarcinales</taxon>
        <taxon>Methanosarcinaceae</taxon>
        <taxon>Methanolapillus</taxon>
    </lineage>
</organism>
<name>A0AA96V4I4_9EURY</name>
<dbReference type="EMBL" id="CP131060">
    <property type="protein sequence ID" value="WNY26068.1"/>
    <property type="molecule type" value="Genomic_DNA"/>
</dbReference>
<dbReference type="GO" id="GO:0008173">
    <property type="term" value="F:RNA methyltransferase activity"/>
    <property type="evidence" value="ECO:0007669"/>
    <property type="project" value="InterPro"/>
</dbReference>
<reference evidence="6 7" key="1">
    <citation type="submission" date="2023-07" db="EMBL/GenBank/DDBJ databases">
        <title>Closed genoem sequence of Methanosarcinaceae archaeon Ac7.</title>
        <authorList>
            <person name="Poehlein A."/>
            <person name="Protasov E."/>
            <person name="Platt K."/>
            <person name="Reeh H."/>
            <person name="Daniel R."/>
            <person name="Brune A."/>
        </authorList>
    </citation>
    <scope>NUCLEOTIDE SEQUENCE [LARGE SCALE GENOMIC DNA]</scope>
    <source>
        <strain evidence="6 7">Ac7</strain>
    </source>
</reference>
<evidence type="ECO:0000313" key="6">
    <source>
        <dbReference type="EMBL" id="WNY26068.1"/>
    </source>
</evidence>
<gene>
    <name evidence="6" type="primary">trmJ</name>
    <name evidence="6" type="ORF">MsAc7_16400</name>
</gene>
<evidence type="ECO:0000259" key="5">
    <source>
        <dbReference type="Pfam" id="PF00588"/>
    </source>
</evidence>
<evidence type="ECO:0000313" key="7">
    <source>
        <dbReference type="Proteomes" id="UP001303587"/>
    </source>
</evidence>
<evidence type="ECO:0000256" key="4">
    <source>
        <dbReference type="ARBA" id="ARBA00022691"/>
    </source>
</evidence>
<sequence>MTNICENKEGTKNKEEKNEELSLPRIRVVLVEPLYQGNVGSVCRVMKNFGFLELYLVNPCPLEGEARAMSSHAIDVLQNAKICKTIEEAILGCDVVIGTTGSRAFKKCDHIRTPAYSPQMLKKRMSDYHPETKFAILFGREDTGFTNEELSGCMMIATIPTSHIYPVMNLSHAVGIMLYELSDLKMMGTVKTTDFDSFEALCNHFADVLKDIEFTPHKQDKMELMMRRIFGRADLTLCEAQTLRGIFRVIQYHAKKGKGENIEKIKIEIENQFEKEEFTF</sequence>
<dbReference type="GO" id="GO:0005829">
    <property type="term" value="C:cytosol"/>
    <property type="evidence" value="ECO:0007669"/>
    <property type="project" value="TreeGrafter"/>
</dbReference>
<dbReference type="Gene3D" id="3.40.1280.10">
    <property type="match status" value="1"/>
</dbReference>
<dbReference type="GO" id="GO:0002128">
    <property type="term" value="P:tRNA nucleoside ribose methylation"/>
    <property type="evidence" value="ECO:0007669"/>
    <property type="project" value="TreeGrafter"/>
</dbReference>
<keyword evidence="7" id="KW-1185">Reference proteome</keyword>
<keyword evidence="2 6" id="KW-0489">Methyltransferase</keyword>
<dbReference type="GeneID" id="89230735"/>
<dbReference type="NCBIfam" id="TIGR00050">
    <property type="entry name" value="rRNA_methyl_1"/>
    <property type="match status" value="1"/>
</dbReference>
<protein>
    <submittedName>
        <fullName evidence="6">tRNA (Cytidine/uridine/adenosine-2'-O-)-methyltransferase TrmJ</fullName>
        <ecNumber evidence="6">2.1.1.-</ecNumber>
    </submittedName>
</protein>
<dbReference type="InterPro" id="IPR029028">
    <property type="entry name" value="Alpha/beta_knot_MTases"/>
</dbReference>
<evidence type="ECO:0000256" key="3">
    <source>
        <dbReference type="ARBA" id="ARBA00022679"/>
    </source>
</evidence>
<dbReference type="Gene3D" id="1.10.8.590">
    <property type="match status" value="1"/>
</dbReference>
<evidence type="ECO:0000256" key="2">
    <source>
        <dbReference type="ARBA" id="ARBA00022603"/>
    </source>
</evidence>